<evidence type="ECO:0000259" key="2">
    <source>
        <dbReference type="Pfam" id="PF13785"/>
    </source>
</evidence>
<sequence>MHIVSCPSCGAEVRFKSHAAVMAVCEYCRATLLKDADAVKNLGTMSSVLEDYSPIQIGTSGSAGGRHFTVVGRIQLRYARGMWNEWYVLYDDGSNAWLGDFSGLYTLTSVRAVAGELPGFNAIGMAAACRIDGERWLAADKRNGECIAGQGELPFRVGTGWRIRVADFRSGPRFLTLDYTGGEVPLVYTGVAVTLAGMRCQLLRDDEQIRASAGKYRGKIDALDCPSCGSTIGYLPGVATNLVCPACKAQLDAAGPEAKVLAAGEKVANMRTTIAIGATANIQGSQCSVIGAMILESEDGTKWTEYLVYSPRAGFFWLVETAHAWFRADVMSDWPEWDPDRPDVARDDKFTYEKSDDYMARVVAAAGAFNWRVKAGDRTRVVEFKYGAASLAAEITSDEMNWSRSKFVATDQVMAWFVPPKKTKPPKPPKPPKVPPLPVSPTPPVPVPAAKASGVSGALWIFFLVMLGLNLIPLIVNFGKSLVFVVLGMLAIYFPAQLGIADKDDE</sequence>
<accession>A0ABX0M2X0</accession>
<reference evidence="3 4" key="1">
    <citation type="submission" date="2019-09" db="EMBL/GenBank/DDBJ databases">
        <title>Taxonomy of Antarctic Massilia spp.: description of Massilia rubra sp. nov., Massilia aquatica sp. nov., Massilia mucilaginosa sp. nov., Massilia frigida sp. nov. isolated from streams, lakes and regoliths.</title>
        <authorList>
            <person name="Holochova P."/>
            <person name="Sedlacek I."/>
            <person name="Kralova S."/>
            <person name="Maslanova I."/>
            <person name="Busse H.-J."/>
            <person name="Stankova E."/>
            <person name="Vrbovska V."/>
            <person name="Kovarovic V."/>
            <person name="Bartak M."/>
            <person name="Svec P."/>
            <person name="Pantucek R."/>
        </authorList>
    </citation>
    <scope>NUCLEOTIDE SEQUENCE [LARGE SCALE GENOMIC DNA]</scope>
    <source>
        <strain evidence="3 4">CCM 8693</strain>
    </source>
</reference>
<dbReference type="EMBL" id="VVIW01000006">
    <property type="protein sequence ID" value="NHZ41232.1"/>
    <property type="molecule type" value="Genomic_DNA"/>
</dbReference>
<feature type="domain" description="DUF4178" evidence="2">
    <location>
        <begin position="56"/>
        <end position="192"/>
    </location>
</feature>
<keyword evidence="1" id="KW-1133">Transmembrane helix</keyword>
<dbReference type="InterPro" id="IPR025235">
    <property type="entry name" value="DUF4178"/>
</dbReference>
<dbReference type="Proteomes" id="UP000819052">
    <property type="component" value="Unassembled WGS sequence"/>
</dbReference>
<feature type="domain" description="DUF4178" evidence="2">
    <location>
        <begin position="276"/>
        <end position="408"/>
    </location>
</feature>
<keyword evidence="4" id="KW-1185">Reference proteome</keyword>
<name>A0ABX0M2X0_9BURK</name>
<feature type="transmembrane region" description="Helical" evidence="1">
    <location>
        <begin position="457"/>
        <end position="475"/>
    </location>
</feature>
<protein>
    <submittedName>
        <fullName evidence="3">DUF4178 domain-containing protein</fullName>
    </submittedName>
</protein>
<keyword evidence="1" id="KW-0472">Membrane</keyword>
<comment type="caution">
    <text evidence="3">The sequence shown here is derived from an EMBL/GenBank/DDBJ whole genome shotgun (WGS) entry which is preliminary data.</text>
</comment>
<organism evidence="3 4">
    <name type="scientific">Massilia aquatica</name>
    <dbReference type="NCBI Taxonomy" id="2609000"/>
    <lineage>
        <taxon>Bacteria</taxon>
        <taxon>Pseudomonadati</taxon>
        <taxon>Pseudomonadota</taxon>
        <taxon>Betaproteobacteria</taxon>
        <taxon>Burkholderiales</taxon>
        <taxon>Oxalobacteraceae</taxon>
        <taxon>Telluria group</taxon>
        <taxon>Massilia</taxon>
    </lineage>
</organism>
<dbReference type="RefSeq" id="WP_167077002.1">
    <property type="nucleotide sequence ID" value="NZ_VVIW01000006.1"/>
</dbReference>
<keyword evidence="1" id="KW-0812">Transmembrane</keyword>
<evidence type="ECO:0000313" key="3">
    <source>
        <dbReference type="EMBL" id="NHZ41232.1"/>
    </source>
</evidence>
<dbReference type="Pfam" id="PF13785">
    <property type="entry name" value="DUF4178"/>
    <property type="match status" value="2"/>
</dbReference>
<feature type="transmembrane region" description="Helical" evidence="1">
    <location>
        <begin position="482"/>
        <end position="500"/>
    </location>
</feature>
<proteinExistence type="predicted"/>
<evidence type="ECO:0000256" key="1">
    <source>
        <dbReference type="SAM" id="Phobius"/>
    </source>
</evidence>
<evidence type="ECO:0000313" key="4">
    <source>
        <dbReference type="Proteomes" id="UP000819052"/>
    </source>
</evidence>
<gene>
    <name evidence="3" type="ORF">F1609_13845</name>
</gene>